<dbReference type="AlphaFoldDB" id="A0A3D9LAH9"/>
<evidence type="ECO:0000256" key="2">
    <source>
        <dbReference type="ARBA" id="ARBA00022649"/>
    </source>
</evidence>
<dbReference type="PIRSF" id="PIRSF029218">
    <property type="entry name" value="ParE"/>
    <property type="match status" value="1"/>
</dbReference>
<dbReference type="Proteomes" id="UP000256727">
    <property type="component" value="Unassembled WGS sequence"/>
</dbReference>
<dbReference type="PANTHER" id="PTHR33755:SF9">
    <property type="entry name" value="TOXIN PARE1"/>
    <property type="match status" value="1"/>
</dbReference>
<comment type="similarity">
    <text evidence="1 3">Belongs to the RelE toxin family.</text>
</comment>
<comment type="caution">
    <text evidence="4">The sequence shown here is derived from an EMBL/GenBank/DDBJ whole genome shotgun (WGS) entry which is preliminary data.</text>
</comment>
<evidence type="ECO:0000313" key="4">
    <source>
        <dbReference type="EMBL" id="REE02467.1"/>
    </source>
</evidence>
<evidence type="ECO:0000256" key="1">
    <source>
        <dbReference type="ARBA" id="ARBA00006226"/>
    </source>
</evidence>
<evidence type="ECO:0000256" key="3">
    <source>
        <dbReference type="PIRNR" id="PIRNR029218"/>
    </source>
</evidence>
<dbReference type="InterPro" id="IPR035093">
    <property type="entry name" value="RelE/ParE_toxin_dom_sf"/>
</dbReference>
<keyword evidence="2" id="KW-1277">Toxin-antitoxin system</keyword>
<dbReference type="InterPro" id="IPR007712">
    <property type="entry name" value="RelE/ParE_toxin"/>
</dbReference>
<organism evidence="4 5">
    <name type="scientific">Citricoccus muralis</name>
    <dbReference type="NCBI Taxonomy" id="169134"/>
    <lineage>
        <taxon>Bacteria</taxon>
        <taxon>Bacillati</taxon>
        <taxon>Actinomycetota</taxon>
        <taxon>Actinomycetes</taxon>
        <taxon>Micrococcales</taxon>
        <taxon>Micrococcaceae</taxon>
        <taxon>Citricoccus</taxon>
    </lineage>
</organism>
<dbReference type="InterPro" id="IPR051803">
    <property type="entry name" value="TA_system_RelE-like_toxin"/>
</dbReference>
<reference evidence="4 5" key="1">
    <citation type="submission" date="2018-07" db="EMBL/GenBank/DDBJ databases">
        <title>Sequencing the genomes of 1000 actinobacteria strains.</title>
        <authorList>
            <person name="Klenk H.-P."/>
        </authorList>
    </citation>
    <scope>NUCLEOTIDE SEQUENCE [LARGE SCALE GENOMIC DNA]</scope>
    <source>
        <strain evidence="4 5">DSM 14442</strain>
    </source>
</reference>
<sequence>MKSYRLTPAARRDLSGIWDFTEECWDAGQAELYVTEIQAAIERIAADPYRGRACDEIRPGYHRYSIGSHLVFFTVSSDTVDVVRILHQRMDPTRHL</sequence>
<dbReference type="Gene3D" id="3.30.2310.20">
    <property type="entry name" value="RelE-like"/>
    <property type="match status" value="1"/>
</dbReference>
<dbReference type="RefSeq" id="WP_115930736.1">
    <property type="nucleotide sequence ID" value="NZ_QREH01000001.1"/>
</dbReference>
<dbReference type="Pfam" id="PF05016">
    <property type="entry name" value="ParE_toxin"/>
    <property type="match status" value="1"/>
</dbReference>
<dbReference type="InterPro" id="IPR028344">
    <property type="entry name" value="ParE1/4"/>
</dbReference>
<protein>
    <recommendedName>
        <fullName evidence="3">Toxin</fullName>
    </recommendedName>
</protein>
<keyword evidence="5" id="KW-1185">Reference proteome</keyword>
<evidence type="ECO:0000313" key="5">
    <source>
        <dbReference type="Proteomes" id="UP000256727"/>
    </source>
</evidence>
<dbReference type="PANTHER" id="PTHR33755">
    <property type="entry name" value="TOXIN PARE1-RELATED"/>
    <property type="match status" value="1"/>
</dbReference>
<dbReference type="OrthoDB" id="7173315at2"/>
<accession>A0A3D9LAH9</accession>
<proteinExistence type="inferred from homology"/>
<gene>
    <name evidence="4" type="ORF">C8E99_0237</name>
</gene>
<name>A0A3D9LAH9_9MICC</name>
<dbReference type="EMBL" id="QREH01000001">
    <property type="protein sequence ID" value="REE02467.1"/>
    <property type="molecule type" value="Genomic_DNA"/>
</dbReference>